<dbReference type="InterPro" id="IPR025638">
    <property type="entry name" value="DUF4336"/>
</dbReference>
<name>A0ABU4ZPK5_9HYPH</name>
<dbReference type="Pfam" id="PF14234">
    <property type="entry name" value="DUF4336"/>
    <property type="match status" value="1"/>
</dbReference>
<dbReference type="PANTHER" id="PTHR33835:SF1">
    <property type="entry name" value="METALLO-BETA-LACTAMASE DOMAIN-CONTAINING PROTEIN"/>
    <property type="match status" value="1"/>
</dbReference>
<dbReference type="PANTHER" id="PTHR33835">
    <property type="entry name" value="YALI0C07656P"/>
    <property type="match status" value="1"/>
</dbReference>
<dbReference type="InterPro" id="IPR036866">
    <property type="entry name" value="RibonucZ/Hydroxyglut_hydro"/>
</dbReference>
<dbReference type="SUPFAM" id="SSF56281">
    <property type="entry name" value="Metallo-hydrolase/oxidoreductase"/>
    <property type="match status" value="1"/>
</dbReference>
<reference evidence="1 2" key="1">
    <citation type="submission" date="2023-08" db="EMBL/GenBank/DDBJ databases">
        <title>Implementing the SeqCode for naming new Mesorhizobium species isolated from Vachellia karroo root nodules.</title>
        <authorList>
            <person name="Van Lill M."/>
        </authorList>
    </citation>
    <scope>NUCLEOTIDE SEQUENCE [LARGE SCALE GENOMIC DNA]</scope>
    <source>
        <strain evidence="1 2">MSK 1335</strain>
    </source>
</reference>
<sequence>MPHEHPADRTSLDLYEPINVLKPVARDLWIVDGPRIGFGVGPLEFPFSTRMTVLRLGNGDLILHSPVALTPALRSAIELLGPVRFLVAPNSLHYWWLPDWKAVMPNAEVLAVRGLQKRAKRSIAVDRLLVGRGSPWPAEVDLLVVRGDALTEAVLFHRASQTLILTDLIENFEPKRIHSWFLRLLVRLAGAADPDGKAPIDMRLSFFRRRGALRLAVQQMLAWQPERIIIAHGRWYEKDGTAELRRAFRCVVTIIVQAATP</sequence>
<evidence type="ECO:0000313" key="1">
    <source>
        <dbReference type="EMBL" id="MDX8527312.1"/>
    </source>
</evidence>
<gene>
    <name evidence="1" type="ORF">RFM68_22685</name>
</gene>
<dbReference type="RefSeq" id="WP_320235252.1">
    <property type="nucleotide sequence ID" value="NZ_JAVIJF010000017.1"/>
</dbReference>
<evidence type="ECO:0000313" key="2">
    <source>
        <dbReference type="Proteomes" id="UP001276840"/>
    </source>
</evidence>
<keyword evidence="2" id="KW-1185">Reference proteome</keyword>
<protein>
    <submittedName>
        <fullName evidence="1">DUF4336 domain-containing protein</fullName>
    </submittedName>
</protein>
<organism evidence="1 2">
    <name type="scientific">Mesorhizobium montanum</name>
    <dbReference type="NCBI Taxonomy" id="3072323"/>
    <lineage>
        <taxon>Bacteria</taxon>
        <taxon>Pseudomonadati</taxon>
        <taxon>Pseudomonadota</taxon>
        <taxon>Alphaproteobacteria</taxon>
        <taxon>Hyphomicrobiales</taxon>
        <taxon>Phyllobacteriaceae</taxon>
        <taxon>Mesorhizobium</taxon>
    </lineage>
</organism>
<proteinExistence type="predicted"/>
<comment type="caution">
    <text evidence="1">The sequence shown here is derived from an EMBL/GenBank/DDBJ whole genome shotgun (WGS) entry which is preliminary data.</text>
</comment>
<dbReference type="Proteomes" id="UP001276840">
    <property type="component" value="Unassembled WGS sequence"/>
</dbReference>
<dbReference type="EMBL" id="JAVIJF010000017">
    <property type="protein sequence ID" value="MDX8527312.1"/>
    <property type="molecule type" value="Genomic_DNA"/>
</dbReference>
<accession>A0ABU4ZPK5</accession>